<accession>A0A1E2UUU7</accession>
<evidence type="ECO:0000313" key="3">
    <source>
        <dbReference type="Proteomes" id="UP000094849"/>
    </source>
</evidence>
<name>A0A1E2UUU7_9GAMM</name>
<dbReference type="Proteomes" id="UP000094849">
    <property type="component" value="Unassembled WGS sequence"/>
</dbReference>
<organism evidence="2 3">
    <name type="scientific">Candidatus Thiodiazotropha endoloripes</name>
    <dbReference type="NCBI Taxonomy" id="1818881"/>
    <lineage>
        <taxon>Bacteria</taxon>
        <taxon>Pseudomonadati</taxon>
        <taxon>Pseudomonadota</taxon>
        <taxon>Gammaproteobacteria</taxon>
        <taxon>Chromatiales</taxon>
        <taxon>Sedimenticolaceae</taxon>
        <taxon>Candidatus Thiodiazotropha</taxon>
    </lineage>
</organism>
<dbReference type="STRING" id="1818881.A3196_17430"/>
<proteinExistence type="predicted"/>
<evidence type="ECO:0000259" key="1">
    <source>
        <dbReference type="Pfam" id="PF20068"/>
    </source>
</evidence>
<evidence type="ECO:0000313" key="2">
    <source>
        <dbReference type="EMBL" id="ODB98372.1"/>
    </source>
</evidence>
<dbReference type="AlphaFoldDB" id="A0A1E2UUU7"/>
<dbReference type="RefSeq" id="WP_069006809.1">
    <property type="nucleotide sequence ID" value="NZ_LVJW01000009.1"/>
</dbReference>
<comment type="caution">
    <text evidence="2">The sequence shown here is derived from an EMBL/GenBank/DDBJ whole genome shotgun (WGS) entry which is preliminary data.</text>
</comment>
<sequence length="91" mass="10265">MRQGKKNFRHESLQDCASIERLLKSITQGIGKGSLVLSDDEDEMELKPDGLLQLKVTASQDSEKHRLNLRITWTAADSEGIKQKKLKVKSD</sequence>
<dbReference type="OrthoDB" id="5422838at2"/>
<feature type="domain" description="Amphi-Trp" evidence="1">
    <location>
        <begin position="5"/>
        <end position="87"/>
    </location>
</feature>
<dbReference type="InterPro" id="IPR027598">
    <property type="entry name" value="Amphi-Trp_dom"/>
</dbReference>
<protein>
    <recommendedName>
        <fullName evidence="1">Amphi-Trp domain-containing protein</fullName>
    </recommendedName>
</protein>
<reference evidence="2 3" key="1">
    <citation type="submission" date="2016-03" db="EMBL/GenBank/DDBJ databases">
        <title>Chemosynthetic sulphur-oxidizing symbionts of marine invertebrate animals are capable of nitrogen fixation.</title>
        <authorList>
            <person name="Petersen J.M."/>
            <person name="Kemper A."/>
            <person name="Gruber-Vodicka H."/>
            <person name="Cardini U."/>
            <person name="Geest Mvander."/>
            <person name="Kleiner M."/>
            <person name="Bulgheresi S."/>
            <person name="Fussmann M."/>
            <person name="Herbold C."/>
            <person name="Seah B.K.B."/>
            <person name="Antony C.Paul."/>
            <person name="Liu D."/>
            <person name="Belitz A."/>
            <person name="Weber M."/>
        </authorList>
    </citation>
    <scope>NUCLEOTIDE SEQUENCE [LARGE SCALE GENOMIC DNA]</scope>
    <source>
        <strain evidence="2">G_D</strain>
    </source>
</reference>
<keyword evidence="3" id="KW-1185">Reference proteome</keyword>
<dbReference type="EMBL" id="LVJZ01000003">
    <property type="protein sequence ID" value="ODB98372.1"/>
    <property type="molecule type" value="Genomic_DNA"/>
</dbReference>
<gene>
    <name evidence="2" type="ORF">A3196_17430</name>
</gene>
<dbReference type="Pfam" id="PF20068">
    <property type="entry name" value="Amphi-Trp"/>
    <property type="match status" value="1"/>
</dbReference>
<dbReference type="NCBIfam" id="TIGR04354">
    <property type="entry name" value="amphi-Trp"/>
    <property type="match status" value="1"/>
</dbReference>